<dbReference type="AlphaFoldDB" id="A0A1F5YJQ9"/>
<keyword evidence="2 5" id="KW-0689">Ribosomal protein</keyword>
<dbReference type="EMBL" id="MFIY01000024">
    <property type="protein sequence ID" value="OGG00102.1"/>
    <property type="molecule type" value="Genomic_DNA"/>
</dbReference>
<dbReference type="PANTHER" id="PTHR14413:SF16">
    <property type="entry name" value="LARGE RIBOSOMAL SUBUNIT PROTEIN BL17M"/>
    <property type="match status" value="1"/>
</dbReference>
<keyword evidence="3 5" id="KW-0687">Ribonucleoprotein</keyword>
<dbReference type="SUPFAM" id="SSF64263">
    <property type="entry name" value="Prokaryotic ribosomal protein L17"/>
    <property type="match status" value="1"/>
</dbReference>
<evidence type="ECO:0000256" key="4">
    <source>
        <dbReference type="ARBA" id="ARBA00035494"/>
    </source>
</evidence>
<evidence type="ECO:0000313" key="9">
    <source>
        <dbReference type="Proteomes" id="UP000178230"/>
    </source>
</evidence>
<evidence type="ECO:0000256" key="7">
    <source>
        <dbReference type="SAM" id="MobiDB-lite"/>
    </source>
</evidence>
<dbReference type="Gene3D" id="3.90.1030.10">
    <property type="entry name" value="Ribosomal protein L17"/>
    <property type="match status" value="1"/>
</dbReference>
<dbReference type="GO" id="GO:0022625">
    <property type="term" value="C:cytosolic large ribosomal subunit"/>
    <property type="evidence" value="ECO:0007669"/>
    <property type="project" value="TreeGrafter"/>
</dbReference>
<organism evidence="8 9">
    <name type="scientific">Candidatus Gottesmanbacteria bacterium RBG_13_37_7</name>
    <dbReference type="NCBI Taxonomy" id="1798369"/>
    <lineage>
        <taxon>Bacteria</taxon>
        <taxon>Candidatus Gottesmaniibacteriota</taxon>
    </lineage>
</organism>
<dbReference type="InterPro" id="IPR000456">
    <property type="entry name" value="Ribosomal_bL17"/>
</dbReference>
<dbReference type="NCBIfam" id="TIGR00059">
    <property type="entry name" value="L17"/>
    <property type="match status" value="1"/>
</dbReference>
<evidence type="ECO:0000256" key="5">
    <source>
        <dbReference type="RuleBase" id="RU000660"/>
    </source>
</evidence>
<comment type="similarity">
    <text evidence="1 5">Belongs to the bacterial ribosomal protein bL17 family.</text>
</comment>
<dbReference type="InterPro" id="IPR036373">
    <property type="entry name" value="Ribosomal_bL17_sf"/>
</dbReference>
<dbReference type="InterPro" id="IPR047859">
    <property type="entry name" value="Ribosomal_bL17_CS"/>
</dbReference>
<protein>
    <recommendedName>
        <fullName evidence="4 6">50S ribosomal protein L17</fullName>
    </recommendedName>
</protein>
<name>A0A1F5YJQ9_9BACT</name>
<gene>
    <name evidence="8" type="ORF">A2Y99_04670</name>
</gene>
<dbReference type="GO" id="GO:0003735">
    <property type="term" value="F:structural constituent of ribosome"/>
    <property type="evidence" value="ECO:0007669"/>
    <property type="project" value="InterPro"/>
</dbReference>
<feature type="region of interest" description="Disordered" evidence="7">
    <location>
        <begin position="130"/>
        <end position="149"/>
    </location>
</feature>
<dbReference type="PROSITE" id="PS01167">
    <property type="entry name" value="RIBOSOMAL_L17"/>
    <property type="match status" value="1"/>
</dbReference>
<evidence type="ECO:0000256" key="1">
    <source>
        <dbReference type="ARBA" id="ARBA00008777"/>
    </source>
</evidence>
<sequence>MRHKVHGKKLNRNTKSRKALFKSLINALIINGKIKTTVAKGKAIRGIVEKLVTLAKDKSTGANHKLISFLKKRELIEKFRNTVSLRFTDKIGGYLRLMRLGKRKSDHAEEVILGWSSEEKKEQINDIKKMVKTEKKKTKKTVSEKPKKS</sequence>
<proteinExistence type="inferred from homology"/>
<dbReference type="PANTHER" id="PTHR14413">
    <property type="entry name" value="RIBOSOMAL PROTEIN L17"/>
    <property type="match status" value="1"/>
</dbReference>
<evidence type="ECO:0000256" key="3">
    <source>
        <dbReference type="ARBA" id="ARBA00023274"/>
    </source>
</evidence>
<accession>A0A1F5YJQ9</accession>
<reference evidence="8 9" key="1">
    <citation type="journal article" date="2016" name="Nat. Commun.">
        <title>Thousands of microbial genomes shed light on interconnected biogeochemical processes in an aquifer system.</title>
        <authorList>
            <person name="Anantharaman K."/>
            <person name="Brown C.T."/>
            <person name="Hug L.A."/>
            <person name="Sharon I."/>
            <person name="Castelle C.J."/>
            <person name="Probst A.J."/>
            <person name="Thomas B.C."/>
            <person name="Singh A."/>
            <person name="Wilkins M.J."/>
            <person name="Karaoz U."/>
            <person name="Brodie E.L."/>
            <person name="Williams K.H."/>
            <person name="Hubbard S.S."/>
            <person name="Banfield J.F."/>
        </authorList>
    </citation>
    <scope>NUCLEOTIDE SEQUENCE [LARGE SCALE GENOMIC DNA]</scope>
</reference>
<evidence type="ECO:0000256" key="2">
    <source>
        <dbReference type="ARBA" id="ARBA00022980"/>
    </source>
</evidence>
<dbReference type="Pfam" id="PF01196">
    <property type="entry name" value="Ribosomal_L17"/>
    <property type="match status" value="1"/>
</dbReference>
<comment type="caution">
    <text evidence="8">The sequence shown here is derived from an EMBL/GenBank/DDBJ whole genome shotgun (WGS) entry which is preliminary data.</text>
</comment>
<evidence type="ECO:0000256" key="6">
    <source>
        <dbReference type="RuleBase" id="RU000661"/>
    </source>
</evidence>
<dbReference type="Proteomes" id="UP000178230">
    <property type="component" value="Unassembled WGS sequence"/>
</dbReference>
<evidence type="ECO:0000313" key="8">
    <source>
        <dbReference type="EMBL" id="OGG00102.1"/>
    </source>
</evidence>
<dbReference type="GO" id="GO:0006412">
    <property type="term" value="P:translation"/>
    <property type="evidence" value="ECO:0007669"/>
    <property type="project" value="InterPro"/>
</dbReference>